<feature type="compositionally biased region" description="Low complexity" evidence="1">
    <location>
        <begin position="296"/>
        <end position="336"/>
    </location>
</feature>
<dbReference type="AlphaFoldDB" id="A0A811K535"/>
<sequence length="558" mass="60201">MKVRSLLLILGVLGLVHADLPSCLRARCSHCNISFIAQMCPNTCGQCGVDASPVVKPTTHAISQSARSPVVHGQPNYAGTAPLQNIPPPGPIPDRSHSYSYSGYNNAQGIPQARQLPQSVPAQPQTTQYGHSYQPEQTAPFATAPNQAPVQPPPAFQQPQQQFYAGQQQVGGIQAPQQQQFGVPPSAPAPQQPYGVPTGPAGQAPGFPAQPTGLGVTPAPPGLFNPFQPFLAQSFQAQQPYNPFAFPTLPPPATIAPFTPAPPLTAPTMAPLFTLPTPPAPTPAPATFPQQQVLQQPQPFGAQQPSPFPTQVQQPQTSFQQPQGFQQQQGFQQPNYQQPPPHQLAQPTYQQPQPTYQQSQPVEAPKPQPTYTQPEQVQPARPAEYQQPQPVATQPEPVQQPSIDASPVQVEKNNYVQTDGKSSLSGALAGTCPKQPNWEPCISKELANERFRNCCQRLGDGCSQLCSYDSTLTTIQLAVLTGRCPISKVADMMVCASGYEDATPCCQAYNVFEPGFEHCRPYCNPAAGLPNDGMLAEKYRCLGKLSQIQRCFYVSQRP</sequence>
<comment type="caution">
    <text evidence="4">The sequence shown here is derived from an EMBL/GenBank/DDBJ whole genome shotgun (WGS) entry which is preliminary data.</text>
</comment>
<feature type="compositionally biased region" description="Low complexity" evidence="1">
    <location>
        <begin position="157"/>
        <end position="182"/>
    </location>
</feature>
<evidence type="ECO:0000259" key="3">
    <source>
        <dbReference type="Pfam" id="PF01682"/>
    </source>
</evidence>
<reference evidence="4" key="1">
    <citation type="submission" date="2020-09" db="EMBL/GenBank/DDBJ databases">
        <authorList>
            <person name="Kikuchi T."/>
        </authorList>
    </citation>
    <scope>NUCLEOTIDE SEQUENCE</scope>
    <source>
        <strain evidence="4">SH1</strain>
    </source>
</reference>
<protein>
    <recommendedName>
        <fullName evidence="3">Domain of unknown function DB domain-containing protein</fullName>
    </recommendedName>
</protein>
<feature type="region of interest" description="Disordered" evidence="1">
    <location>
        <begin position="60"/>
        <end position="201"/>
    </location>
</feature>
<proteinExistence type="predicted"/>
<dbReference type="EMBL" id="CAJFDH010000002">
    <property type="protein sequence ID" value="CAD5210524.1"/>
    <property type="molecule type" value="Genomic_DNA"/>
</dbReference>
<dbReference type="Pfam" id="PF01682">
    <property type="entry name" value="DB"/>
    <property type="match status" value="1"/>
</dbReference>
<accession>A0A811K535</accession>
<dbReference type="Proteomes" id="UP000614601">
    <property type="component" value="Unassembled WGS sequence"/>
</dbReference>
<feature type="region of interest" description="Disordered" evidence="1">
    <location>
        <begin position="296"/>
        <end position="401"/>
    </location>
</feature>
<organism evidence="4 5">
    <name type="scientific">Bursaphelenchus okinawaensis</name>
    <dbReference type="NCBI Taxonomy" id="465554"/>
    <lineage>
        <taxon>Eukaryota</taxon>
        <taxon>Metazoa</taxon>
        <taxon>Ecdysozoa</taxon>
        <taxon>Nematoda</taxon>
        <taxon>Chromadorea</taxon>
        <taxon>Rhabditida</taxon>
        <taxon>Tylenchina</taxon>
        <taxon>Tylenchomorpha</taxon>
        <taxon>Aphelenchoidea</taxon>
        <taxon>Aphelenchoididae</taxon>
        <taxon>Bursaphelenchus</taxon>
    </lineage>
</organism>
<gene>
    <name evidence="4" type="ORF">BOKJ2_LOCUS3237</name>
</gene>
<name>A0A811K535_9BILA</name>
<feature type="signal peptide" evidence="2">
    <location>
        <begin position="1"/>
        <end position="18"/>
    </location>
</feature>
<dbReference type="InterPro" id="IPR002602">
    <property type="entry name" value="DB"/>
</dbReference>
<feature type="domain" description="Domain of unknown function DB" evidence="3">
    <location>
        <begin position="454"/>
        <end position="552"/>
    </location>
</feature>
<dbReference type="Proteomes" id="UP000783686">
    <property type="component" value="Unassembled WGS sequence"/>
</dbReference>
<feature type="compositionally biased region" description="Polar residues" evidence="1">
    <location>
        <begin position="98"/>
        <end position="137"/>
    </location>
</feature>
<evidence type="ECO:0000313" key="5">
    <source>
        <dbReference type="Proteomes" id="UP000614601"/>
    </source>
</evidence>
<evidence type="ECO:0000256" key="2">
    <source>
        <dbReference type="SAM" id="SignalP"/>
    </source>
</evidence>
<keyword evidence="2" id="KW-0732">Signal</keyword>
<evidence type="ECO:0000313" key="4">
    <source>
        <dbReference type="EMBL" id="CAD5210524.1"/>
    </source>
</evidence>
<evidence type="ECO:0000256" key="1">
    <source>
        <dbReference type="SAM" id="MobiDB-lite"/>
    </source>
</evidence>
<feature type="compositionally biased region" description="Polar residues" evidence="1">
    <location>
        <begin position="386"/>
        <end position="401"/>
    </location>
</feature>
<dbReference type="PANTHER" id="PTHR21679">
    <property type="entry name" value="DOMAIN OF UNKNOWN FUNCTION DB DOMAIN-CONTAINING PROTEIN-RELATED"/>
    <property type="match status" value="1"/>
</dbReference>
<dbReference type="EMBL" id="CAJFCW020000002">
    <property type="protein sequence ID" value="CAG9091534.1"/>
    <property type="molecule type" value="Genomic_DNA"/>
</dbReference>
<feature type="chain" id="PRO_5035594590" description="Domain of unknown function DB domain-containing protein" evidence="2">
    <location>
        <begin position="19"/>
        <end position="558"/>
    </location>
</feature>
<dbReference type="PANTHER" id="PTHR21679:SF6">
    <property type="entry name" value="DOMAIN OF UNKNOWN FUNCTION DB DOMAIN-CONTAINING PROTEIN"/>
    <property type="match status" value="1"/>
</dbReference>
<dbReference type="OrthoDB" id="5912719at2759"/>
<feature type="compositionally biased region" description="Low complexity" evidence="1">
    <location>
        <begin position="346"/>
        <end position="361"/>
    </location>
</feature>
<keyword evidence="5" id="KW-1185">Reference proteome</keyword>